<protein>
    <submittedName>
        <fullName evidence="1">Uncharacterized protein</fullName>
    </submittedName>
</protein>
<sequence length="287" mass="31664">MSPDAVPKDLADELIASISHLEAIGSYLTRTELECVLSGTAHRQALASVMNSRGGTKGSKDIEGTYSFQVLQEALRDVTGQQALHLWRRNVALRQNRILQPARVAELYTLMINLCVGDGEWELVKQVLTYVGLTPARLYQPTTRTIDMRSIGVTVAGIMLDLDLERMEWERAAEDERGSEPLSPRQKGGDLADWYYKQVLPPGGETALERRVCDFALAVLRIAARHASAVTLLNETLSPVEVTLQNDSTARARRQLTQQGFCVPHGAVEAVISLDDILQENIAVTQS</sequence>
<dbReference type="OrthoDB" id="10595515at2759"/>
<comment type="caution">
    <text evidence="1">The sequence shown here is derived from an EMBL/GenBank/DDBJ whole genome shotgun (WGS) entry which is preliminary data.</text>
</comment>
<gene>
    <name evidence="1" type="ORF">JKP88DRAFT_261978</name>
</gene>
<dbReference type="AlphaFoldDB" id="A0A836CM31"/>
<name>A0A836CM31_9STRA</name>
<evidence type="ECO:0000313" key="1">
    <source>
        <dbReference type="EMBL" id="KAG5190359.1"/>
    </source>
</evidence>
<reference evidence="1" key="1">
    <citation type="submission" date="2021-02" db="EMBL/GenBank/DDBJ databases">
        <title>First Annotated Genome of the Yellow-green Alga Tribonema minus.</title>
        <authorList>
            <person name="Mahan K.M."/>
        </authorList>
    </citation>
    <scope>NUCLEOTIDE SEQUENCE</scope>
    <source>
        <strain evidence="1">UTEX B ZZ1240</strain>
    </source>
</reference>
<dbReference type="Proteomes" id="UP000664859">
    <property type="component" value="Unassembled WGS sequence"/>
</dbReference>
<dbReference type="EMBL" id="JAFCMP010000035">
    <property type="protein sequence ID" value="KAG5190359.1"/>
    <property type="molecule type" value="Genomic_DNA"/>
</dbReference>
<evidence type="ECO:0000313" key="2">
    <source>
        <dbReference type="Proteomes" id="UP000664859"/>
    </source>
</evidence>
<accession>A0A836CM31</accession>
<proteinExistence type="predicted"/>
<organism evidence="1 2">
    <name type="scientific">Tribonema minus</name>
    <dbReference type="NCBI Taxonomy" id="303371"/>
    <lineage>
        <taxon>Eukaryota</taxon>
        <taxon>Sar</taxon>
        <taxon>Stramenopiles</taxon>
        <taxon>Ochrophyta</taxon>
        <taxon>PX clade</taxon>
        <taxon>Xanthophyceae</taxon>
        <taxon>Tribonematales</taxon>
        <taxon>Tribonemataceae</taxon>
        <taxon>Tribonema</taxon>
    </lineage>
</organism>
<keyword evidence="2" id="KW-1185">Reference proteome</keyword>